<dbReference type="Proteomes" id="UP000265520">
    <property type="component" value="Unassembled WGS sequence"/>
</dbReference>
<evidence type="ECO:0000313" key="2">
    <source>
        <dbReference type="Proteomes" id="UP000265520"/>
    </source>
</evidence>
<comment type="caution">
    <text evidence="1">The sequence shown here is derived from an EMBL/GenBank/DDBJ whole genome shotgun (WGS) entry which is preliminary data.</text>
</comment>
<keyword evidence="2" id="KW-1185">Reference proteome</keyword>
<accession>A0A392NEY0</accession>
<feature type="non-terminal residue" evidence="1">
    <location>
        <position position="1"/>
    </location>
</feature>
<sequence>IDRRISEQSSHESHYSLPHAHLSSMDSKAHSLFFIINQLQFQVEMKSIFMFTQINYGMVMDNVLA</sequence>
<evidence type="ECO:0000313" key="1">
    <source>
        <dbReference type="EMBL" id="MCH97608.1"/>
    </source>
</evidence>
<organism evidence="1 2">
    <name type="scientific">Trifolium medium</name>
    <dbReference type="NCBI Taxonomy" id="97028"/>
    <lineage>
        <taxon>Eukaryota</taxon>
        <taxon>Viridiplantae</taxon>
        <taxon>Streptophyta</taxon>
        <taxon>Embryophyta</taxon>
        <taxon>Tracheophyta</taxon>
        <taxon>Spermatophyta</taxon>
        <taxon>Magnoliopsida</taxon>
        <taxon>eudicotyledons</taxon>
        <taxon>Gunneridae</taxon>
        <taxon>Pentapetalae</taxon>
        <taxon>rosids</taxon>
        <taxon>fabids</taxon>
        <taxon>Fabales</taxon>
        <taxon>Fabaceae</taxon>
        <taxon>Papilionoideae</taxon>
        <taxon>50 kb inversion clade</taxon>
        <taxon>NPAAA clade</taxon>
        <taxon>Hologalegina</taxon>
        <taxon>IRL clade</taxon>
        <taxon>Trifolieae</taxon>
        <taxon>Trifolium</taxon>
    </lineage>
</organism>
<reference evidence="1 2" key="1">
    <citation type="journal article" date="2018" name="Front. Plant Sci.">
        <title>Red Clover (Trifolium pratense) and Zigzag Clover (T. medium) - A Picture of Genomic Similarities and Differences.</title>
        <authorList>
            <person name="Dluhosova J."/>
            <person name="Istvanek J."/>
            <person name="Nedelnik J."/>
            <person name="Repkova J."/>
        </authorList>
    </citation>
    <scope>NUCLEOTIDE SEQUENCE [LARGE SCALE GENOMIC DNA]</scope>
    <source>
        <strain evidence="2">cv. 10/8</strain>
        <tissue evidence="1">Leaf</tissue>
    </source>
</reference>
<protein>
    <submittedName>
        <fullName evidence="1">Uncharacterized protein</fullName>
    </submittedName>
</protein>
<dbReference type="EMBL" id="LXQA010035422">
    <property type="protein sequence ID" value="MCH97608.1"/>
    <property type="molecule type" value="Genomic_DNA"/>
</dbReference>
<dbReference type="AlphaFoldDB" id="A0A392NEY0"/>
<name>A0A392NEY0_9FABA</name>
<proteinExistence type="predicted"/>